<organism evidence="1 2">
    <name type="scientific">Helicobacter baculiformis</name>
    <dbReference type="NCBI Taxonomy" id="427351"/>
    <lineage>
        <taxon>Bacteria</taxon>
        <taxon>Pseudomonadati</taxon>
        <taxon>Campylobacterota</taxon>
        <taxon>Epsilonproteobacteria</taxon>
        <taxon>Campylobacterales</taxon>
        <taxon>Helicobacteraceae</taxon>
        <taxon>Helicobacter</taxon>
    </lineage>
</organism>
<dbReference type="Proteomes" id="UP001595783">
    <property type="component" value="Unassembled WGS sequence"/>
</dbReference>
<evidence type="ECO:0000313" key="2">
    <source>
        <dbReference type="Proteomes" id="UP001595783"/>
    </source>
</evidence>
<keyword evidence="2" id="KW-1185">Reference proteome</keyword>
<dbReference type="RefSeq" id="WP_233708974.1">
    <property type="nucleotide sequence ID" value="NZ_FZMF01000013.1"/>
</dbReference>
<reference evidence="2" key="1">
    <citation type="journal article" date="2019" name="Int. J. Syst. Evol. Microbiol.">
        <title>The Global Catalogue of Microorganisms (GCM) 10K type strain sequencing project: providing services to taxonomists for standard genome sequencing and annotation.</title>
        <authorList>
            <consortium name="The Broad Institute Genomics Platform"/>
            <consortium name="The Broad Institute Genome Sequencing Center for Infectious Disease"/>
            <person name="Wu L."/>
            <person name="Ma J."/>
        </authorList>
    </citation>
    <scope>NUCLEOTIDE SEQUENCE [LARGE SCALE GENOMIC DNA]</scope>
    <source>
        <strain evidence="2">CCUG 53816</strain>
    </source>
</reference>
<accession>A0ABV7ZID3</accession>
<gene>
    <name evidence="1" type="ORF">ACFOPX_02460</name>
</gene>
<protein>
    <recommendedName>
        <fullName evidence="3">Lipoprotein</fullName>
    </recommendedName>
</protein>
<dbReference type="PROSITE" id="PS51257">
    <property type="entry name" value="PROKAR_LIPOPROTEIN"/>
    <property type="match status" value="1"/>
</dbReference>
<comment type="caution">
    <text evidence="1">The sequence shown here is derived from an EMBL/GenBank/DDBJ whole genome shotgun (WGS) entry which is preliminary data.</text>
</comment>
<evidence type="ECO:0008006" key="3">
    <source>
        <dbReference type="Google" id="ProtNLM"/>
    </source>
</evidence>
<name>A0ABV7ZID3_9HELI</name>
<dbReference type="EMBL" id="JBHRZO010000009">
    <property type="protein sequence ID" value="MFC3847399.1"/>
    <property type="molecule type" value="Genomic_DNA"/>
</dbReference>
<evidence type="ECO:0000313" key="1">
    <source>
        <dbReference type="EMBL" id="MFC3847399.1"/>
    </source>
</evidence>
<sequence length="489" mass="53948">MKTRVGVYGCMALGAVLLGCANTQSRDQLAKFHNAYYAKQNQQADKFAKNILAKDKKQVSSPLWELQDGVNAFMMSNYKDSLSVLDKANKAFDTNLNNMAKGIAKAGAATFGSATNIPYEGHMYEWALTNYYMALDYAFMGNFKDARVEFNRTMERQRRIKDVYTKEIQKTLDDQGDAKKKDANKFKSMTDSFSYFEQQLQQRYAMLEKARESKEKNATPDKDLSAKYSSLKSLAAYEGFINPLVSYVAGLFYGISGDSKGIDGLKEAYAVSKASVVAQDIKYFEGHSKEKITWIIVEDGAQPTLEEYKNANLNYALPLLKPGVDFHSNFTLSTGTKVEKFEILSHFDGVVQAEYQKTLPAIKARAITSAILKTGAGKGLSTAGAAAGGETGMALMAAGGIMHAINKTTTAADTRGSTIFPNTIYVARVRNSKAPHFSVKIDAMTKDFSTTTCNLNAPKQQPNQVCSNTNNIIFIRTFQDDSNIKVLSF</sequence>
<proteinExistence type="predicted"/>